<gene>
    <name evidence="2" type="ORF">CJ255_06720</name>
</gene>
<dbReference type="OrthoDB" id="856045at2"/>
<comment type="caution">
    <text evidence="2">The sequence shown here is derived from an EMBL/GenBank/DDBJ whole genome shotgun (WGS) entry which is preliminary data.</text>
</comment>
<protein>
    <recommendedName>
        <fullName evidence="1">AAA+ ATPase domain-containing protein</fullName>
    </recommendedName>
</protein>
<reference evidence="3" key="1">
    <citation type="submission" date="2017-08" db="EMBL/GenBank/DDBJ databases">
        <authorList>
            <person name="Grouzdev D.S."/>
            <person name="Gaisin V.A."/>
            <person name="Rysina M.S."/>
            <person name="Gorlenko V.M."/>
        </authorList>
    </citation>
    <scope>NUCLEOTIDE SEQUENCE [LARGE SCALE GENOMIC DNA]</scope>
    <source>
        <strain evidence="3">Kir15-3F</strain>
    </source>
</reference>
<evidence type="ECO:0000313" key="3">
    <source>
        <dbReference type="Proteomes" id="UP000220527"/>
    </source>
</evidence>
<dbReference type="InterPro" id="IPR027417">
    <property type="entry name" value="P-loop_NTPase"/>
</dbReference>
<dbReference type="EMBL" id="NQWI01000020">
    <property type="protein sequence ID" value="PDW03841.1"/>
    <property type="molecule type" value="Genomic_DNA"/>
</dbReference>
<name>A0A2A6RLQ5_9CHLR</name>
<dbReference type="InterPro" id="IPR003593">
    <property type="entry name" value="AAA+_ATPase"/>
</dbReference>
<dbReference type="SUPFAM" id="SSF52540">
    <property type="entry name" value="P-loop containing nucleoside triphosphate hydrolases"/>
    <property type="match status" value="1"/>
</dbReference>
<organism evidence="2 3">
    <name type="scientific">Candidatus Viridilinea mediisalina</name>
    <dbReference type="NCBI Taxonomy" id="2024553"/>
    <lineage>
        <taxon>Bacteria</taxon>
        <taxon>Bacillati</taxon>
        <taxon>Chloroflexota</taxon>
        <taxon>Chloroflexia</taxon>
        <taxon>Chloroflexales</taxon>
        <taxon>Chloroflexineae</taxon>
        <taxon>Oscillochloridaceae</taxon>
        <taxon>Candidatus Viridilinea</taxon>
    </lineage>
</organism>
<dbReference type="RefSeq" id="WP_097643322.1">
    <property type="nucleotide sequence ID" value="NZ_NQWI01000020.1"/>
</dbReference>
<keyword evidence="3" id="KW-1185">Reference proteome</keyword>
<proteinExistence type="predicted"/>
<evidence type="ECO:0000313" key="2">
    <source>
        <dbReference type="EMBL" id="PDW03841.1"/>
    </source>
</evidence>
<accession>A0A2A6RLQ5</accession>
<dbReference type="SMART" id="SM00382">
    <property type="entry name" value="AAA"/>
    <property type="match status" value="1"/>
</dbReference>
<sequence length="1146" mass="126278">MTIPSIAPRFMRAIHIRRDFRDLRYRLDGYQVTPLVRQATLRVLAGLQAEANERAFSVVGPYGAGKSAFALFLAHYLQRNPQSRQQLLASLGASEDALPLDAPQLLAVPVAGNHSALRAAVLLALREALQRLKPQLRDPEAKTLLAALAQDAADPHLDPQRVAERLAEVANLVQRNGQYGGVLLIIDELGQFLDYAARHDEERDLFLLQALAEVAARSGTVPCLVVTILHQAFERYTLGAGPTRRMEWAKVQGRFADLPFQEPATQMIRMVAHALRPHVKDHWQQAREAWAAQVATSSTALGLRPPEISAEEWPTLLAACYPLHPTVLVALPQLFRQLAQNERSLFAFLHSDEPWSLRDLLTNTNAQPSGLPIYRLPHLYAYVEHVLGPSLFGRARGQRWAELAEARAMLASDDPMQFQVLTVVGTIGALERAAGLRADRAQVAFALADATDGPAAEAVYAALDALAARRMLSYRHHRNSYILWEGSDLDLDDLTLTLQRDLAERVALPELLERHADCTPRIARRYSYRSGATRTFALRFVAANQLRSANAALADFDGELLHVVANDEEELAQALDWASAPERQAEPQRIVVLPRRPHAIRSSLLEVAALRGLLEEHPALEHDRPARREVAGRLLEAQQQLSELISATYGGEQGRWFHRHQAYPINGPRDLDELLSAACDATYPAAPRIWNELIVRRQLSSAAAKARRNLIEAMLERADQADLGFSGFPPERAMYESILRQGGLHRYDEALGRWRIGPPSAEDPLGLQPAWSAMEQLLEGHSERPLPLTELLGMLERPPYGLKAGLSPLLFFSLYAARSGEISLYERGNYVTTPDLATYERLLTRPDGFGVRLSRADGARALVYRHLAQALAPQALAQPNQPALLTVALPLLRSIKSLPSYSLQTKRIGATAQAVRRALREARSPDELLFTALPRACGLAPFPAGNVDAHAPAHVERFAACLKASLQELQSAYQQLLTWIADAIQASFKLTNGRSELLARYQAIAPTNSNAQLRALGIRLETADPQGLAWAESIAALIAKRPPELWSDSDLPSFEAKLSELAAQLRAAEELALIAGNTPSPTPLLRIGLTASGGSEQIRVISRCHDDPQVAQLQQELHSTLTRHASLSADQRTAALAMLLEQLLGD</sequence>
<dbReference type="Proteomes" id="UP000220527">
    <property type="component" value="Unassembled WGS sequence"/>
</dbReference>
<dbReference type="AlphaFoldDB" id="A0A2A6RLQ5"/>
<evidence type="ECO:0000259" key="1">
    <source>
        <dbReference type="SMART" id="SM00382"/>
    </source>
</evidence>
<feature type="domain" description="AAA+ ATPase" evidence="1">
    <location>
        <begin position="52"/>
        <end position="254"/>
    </location>
</feature>